<organism evidence="1 2">
    <name type="scientific">Aquipseudomonas alcaligenes</name>
    <name type="common">Pseudomonas alcaligenes</name>
    <dbReference type="NCBI Taxonomy" id="43263"/>
    <lineage>
        <taxon>Bacteria</taxon>
        <taxon>Pseudomonadati</taxon>
        <taxon>Pseudomonadota</taxon>
        <taxon>Gammaproteobacteria</taxon>
        <taxon>Pseudomonadales</taxon>
        <taxon>Pseudomonadaceae</taxon>
        <taxon>Aquipseudomonas</taxon>
    </lineage>
</organism>
<evidence type="ECO:0000313" key="2">
    <source>
        <dbReference type="Proteomes" id="UP000248146"/>
    </source>
</evidence>
<dbReference type="SUPFAM" id="SSF56112">
    <property type="entry name" value="Protein kinase-like (PK-like)"/>
    <property type="match status" value="1"/>
</dbReference>
<evidence type="ECO:0000313" key="1">
    <source>
        <dbReference type="EMBL" id="PYC28267.1"/>
    </source>
</evidence>
<accession>A0A2V4M4E3</accession>
<dbReference type="InterPro" id="IPR011009">
    <property type="entry name" value="Kinase-like_dom_sf"/>
</dbReference>
<gene>
    <name evidence="1" type="ORF">DMO17_03560</name>
</gene>
<dbReference type="RefSeq" id="WP_110680943.1">
    <property type="nucleotide sequence ID" value="NZ_QJRX01000002.1"/>
</dbReference>
<dbReference type="OrthoDB" id="5405319at2"/>
<dbReference type="InterPro" id="IPR027023">
    <property type="entry name" value="Put_LipoPS_kinase_InaA"/>
</dbReference>
<dbReference type="Proteomes" id="UP000248146">
    <property type="component" value="Unassembled WGS sequence"/>
</dbReference>
<reference evidence="1 2" key="1">
    <citation type="submission" date="2018-06" db="EMBL/GenBank/DDBJ databases">
        <title>Pseudomonas diversity within urban Lake Michigan freshwaters.</title>
        <authorList>
            <person name="Batrich M."/>
            <person name="Hatzopoulos T."/>
            <person name="Putonti C."/>
        </authorList>
    </citation>
    <scope>NUCLEOTIDE SEQUENCE [LARGE SCALE GENOMIC DNA]</scope>
    <source>
        <strain evidence="1 2">MB-090714</strain>
    </source>
</reference>
<name>A0A2V4M4E3_AQUAC</name>
<dbReference type="EMBL" id="QJRX01000002">
    <property type="protein sequence ID" value="PYC28267.1"/>
    <property type="molecule type" value="Genomic_DNA"/>
</dbReference>
<dbReference type="PIRSF" id="PIRSF026326">
    <property type="entry name" value="InaA"/>
    <property type="match status" value="1"/>
</dbReference>
<proteinExistence type="predicted"/>
<protein>
    <submittedName>
        <fullName evidence="1">InaA protein</fullName>
    </submittedName>
</protein>
<dbReference type="AlphaFoldDB" id="A0A2V4M4E3"/>
<comment type="caution">
    <text evidence="1">The sequence shown here is derived from an EMBL/GenBank/DDBJ whole genome shotgun (WGS) entry which is preliminary data.</text>
</comment>
<dbReference type="Pfam" id="PF06293">
    <property type="entry name" value="Kdo"/>
    <property type="match status" value="1"/>
</dbReference>
<sequence>MNPSQSSLPDGSAFDRWWQLQGEWVETPNQRRGGASGVQRVSAEQGLWYAKRQTGHLYRSPLHPFGRPTVLRERDALLALGRLGVRVPRLVYCGATHCPQEGWRGLLVTEALEGFEDIDSFYANGARERYDQALQQRLLQAVGATLARMHQGRWQHGCLYAKHVFVRVVGMEVEVALLDLEKSRRRLNRRRLVRHDLRQLRRHSPWNDQEWQQLLQGYRQQYGYSLPGLG</sequence>